<reference evidence="1" key="1">
    <citation type="submission" date="2020-05" db="EMBL/GenBank/DDBJ databases">
        <authorList>
            <person name="Chiriac C."/>
            <person name="Salcher M."/>
            <person name="Ghai R."/>
            <person name="Kavagutti S V."/>
        </authorList>
    </citation>
    <scope>NUCLEOTIDE SEQUENCE</scope>
</reference>
<name>A0A6J7VKD4_9CAUD</name>
<dbReference type="EMBL" id="LR798192">
    <property type="protein sequence ID" value="CAB5079611.1"/>
    <property type="molecule type" value="Genomic_DNA"/>
</dbReference>
<organism evidence="1">
    <name type="scientific">uncultured Caudovirales phage</name>
    <dbReference type="NCBI Taxonomy" id="2100421"/>
    <lineage>
        <taxon>Viruses</taxon>
        <taxon>Duplodnaviria</taxon>
        <taxon>Heunggongvirae</taxon>
        <taxon>Uroviricota</taxon>
        <taxon>Caudoviricetes</taxon>
        <taxon>Peduoviridae</taxon>
        <taxon>Maltschvirus</taxon>
        <taxon>Maltschvirus maltsch</taxon>
    </lineage>
</organism>
<protein>
    <submittedName>
        <fullName evidence="1">Uncharacterized protein</fullName>
    </submittedName>
</protein>
<proteinExistence type="predicted"/>
<evidence type="ECO:0000313" key="1">
    <source>
        <dbReference type="EMBL" id="CAB5079611.1"/>
    </source>
</evidence>
<gene>
    <name evidence="1" type="ORF">UFOVP146_35</name>
</gene>
<accession>A0A6J7VKD4</accession>
<sequence length="75" mass="8269">MYKLHNDIVTSQPSSVIRLSDGASIPFDPDNRDAEEFALWLKLGNVPESAVEGETVSAEWIAETIAKLLPAEEQK</sequence>